<gene>
    <name evidence="1" type="ORF">KME07_19130</name>
</gene>
<dbReference type="InterPro" id="IPR027417">
    <property type="entry name" value="P-loop_NTPase"/>
</dbReference>
<dbReference type="AlphaFoldDB" id="A0A951PE73"/>
<dbReference type="NCBIfam" id="NF047389">
    <property type="entry name" value="ATPase_Sll1717"/>
    <property type="match status" value="1"/>
</dbReference>
<dbReference type="EMBL" id="JAHHHV010000077">
    <property type="protein sequence ID" value="MBW4467545.1"/>
    <property type="molecule type" value="Genomic_DNA"/>
</dbReference>
<name>A0A951PE73_9CYAN</name>
<comment type="caution">
    <text evidence="1">The sequence shown here is derived from an EMBL/GenBank/DDBJ whole genome shotgun (WGS) entry which is preliminary data.</text>
</comment>
<sequence length="508" mass="58390">MTGHQTLSMRKSSDSAIVKYPESTMLVDIQKLNLGSDSAERDITVGLSEYFYQNSTYQRFLNSKKTILVGNRGAGKSAIFKYIASTEVKKGNLVLELSPEEYSYELLTQYLKRENEGSWGKQSSYSVAWQYLIYNLIFNKIVESKRGLLLGSQRDIYNYVNANSDVKGLSPISVLVSYLKQLETVKLDSHESLVKSRNLQSLYSLEEIKNLIPSLRKVLDKVRMKVLIDELDKGWDDSEDSKYFIAGLFQATQKINLISPNLRVYVSIRQELFDNIPQIYDDAQKIREDVEVIRWGKNELLELIGLRIAHSFPETARLDTLNRWKSVFTARLDSKFEDSADYIISRTQLRPRELLQLCKLCAEYHSGGKKIDEDAIMAAEEIYSEQKTKDLASEYRFQYPHLLDVFEVFRGQNCHFEKNDLDYLLLAMVCGEVHVDRATEWIGGMDYLELKQLLWQIGFLKAWIPKAAGGSAGKETYLGHYELPTVNLENIEKFRVHPAFATFLSLKG</sequence>
<reference evidence="1" key="1">
    <citation type="submission" date="2021-05" db="EMBL/GenBank/DDBJ databases">
        <authorList>
            <person name="Pietrasiak N."/>
            <person name="Ward R."/>
            <person name="Stajich J.E."/>
            <person name="Kurbessoian T."/>
        </authorList>
    </citation>
    <scope>NUCLEOTIDE SEQUENCE</scope>
    <source>
        <strain evidence="1">GSE-TBD4-15B</strain>
    </source>
</reference>
<accession>A0A951PE73</accession>
<proteinExistence type="predicted"/>
<evidence type="ECO:0000313" key="2">
    <source>
        <dbReference type="Proteomes" id="UP000707356"/>
    </source>
</evidence>
<protein>
    <submittedName>
        <fullName evidence="1">Uncharacterized protein</fullName>
    </submittedName>
</protein>
<dbReference type="Proteomes" id="UP000707356">
    <property type="component" value="Unassembled WGS sequence"/>
</dbReference>
<reference evidence="1" key="2">
    <citation type="journal article" date="2022" name="Microbiol. Resour. Announc.">
        <title>Metagenome Sequencing to Explore Phylogenomics of Terrestrial Cyanobacteria.</title>
        <authorList>
            <person name="Ward R.D."/>
            <person name="Stajich J.E."/>
            <person name="Johansen J.R."/>
            <person name="Huntemann M."/>
            <person name="Clum A."/>
            <person name="Foster B."/>
            <person name="Foster B."/>
            <person name="Roux S."/>
            <person name="Palaniappan K."/>
            <person name="Varghese N."/>
            <person name="Mukherjee S."/>
            <person name="Reddy T.B.K."/>
            <person name="Daum C."/>
            <person name="Copeland A."/>
            <person name="Chen I.A."/>
            <person name="Ivanova N.N."/>
            <person name="Kyrpides N.C."/>
            <person name="Shapiro N."/>
            <person name="Eloe-Fadrosh E.A."/>
            <person name="Pietrasiak N."/>
        </authorList>
    </citation>
    <scope>NUCLEOTIDE SEQUENCE</scope>
    <source>
        <strain evidence="1">GSE-TBD4-15B</strain>
    </source>
</reference>
<evidence type="ECO:0000313" key="1">
    <source>
        <dbReference type="EMBL" id="MBW4467545.1"/>
    </source>
</evidence>
<dbReference type="InterPro" id="IPR059206">
    <property type="entry name" value="Sll1717-like"/>
</dbReference>
<organism evidence="1 2">
    <name type="scientific">Pegethrix bostrychoides GSE-TBD4-15B</name>
    <dbReference type="NCBI Taxonomy" id="2839662"/>
    <lineage>
        <taxon>Bacteria</taxon>
        <taxon>Bacillati</taxon>
        <taxon>Cyanobacteriota</taxon>
        <taxon>Cyanophyceae</taxon>
        <taxon>Oculatellales</taxon>
        <taxon>Oculatellaceae</taxon>
        <taxon>Pegethrix</taxon>
    </lineage>
</organism>
<dbReference type="SUPFAM" id="SSF52540">
    <property type="entry name" value="P-loop containing nucleoside triphosphate hydrolases"/>
    <property type="match status" value="1"/>
</dbReference>